<dbReference type="Gene3D" id="2.40.160.60">
    <property type="entry name" value="Outer membrane protein transport protein (OMPP1/FadL/TodX)"/>
    <property type="match status" value="1"/>
</dbReference>
<evidence type="ECO:0000313" key="10">
    <source>
        <dbReference type="Proteomes" id="UP000602745"/>
    </source>
</evidence>
<evidence type="ECO:0000256" key="1">
    <source>
        <dbReference type="ARBA" id="ARBA00004571"/>
    </source>
</evidence>
<keyword evidence="3" id="KW-1134">Transmembrane beta strand</keyword>
<evidence type="ECO:0000256" key="7">
    <source>
        <dbReference type="ARBA" id="ARBA00023237"/>
    </source>
</evidence>
<keyword evidence="4" id="KW-0812">Transmembrane</keyword>
<evidence type="ECO:0000256" key="8">
    <source>
        <dbReference type="SAM" id="SignalP"/>
    </source>
</evidence>
<organism evidence="9 10">
    <name type="scientific">Agaricicola taiwanensis</name>
    <dbReference type="NCBI Taxonomy" id="591372"/>
    <lineage>
        <taxon>Bacteria</taxon>
        <taxon>Pseudomonadati</taxon>
        <taxon>Pseudomonadota</taxon>
        <taxon>Alphaproteobacteria</taxon>
        <taxon>Rhodobacterales</taxon>
        <taxon>Paracoccaceae</taxon>
        <taxon>Agaricicola</taxon>
    </lineage>
</organism>
<dbReference type="Pfam" id="PF03349">
    <property type="entry name" value="Toluene_X"/>
    <property type="match status" value="1"/>
</dbReference>
<keyword evidence="7" id="KW-0998">Cell outer membrane</keyword>
<dbReference type="PANTHER" id="PTHR35093:SF8">
    <property type="entry name" value="OUTER MEMBRANE PROTEIN NMB0088-RELATED"/>
    <property type="match status" value="1"/>
</dbReference>
<dbReference type="GO" id="GO:0015483">
    <property type="term" value="F:long-chain fatty acid transporting porin activity"/>
    <property type="evidence" value="ECO:0007669"/>
    <property type="project" value="TreeGrafter"/>
</dbReference>
<comment type="caution">
    <text evidence="9">The sequence shown here is derived from an EMBL/GenBank/DDBJ whole genome shotgun (WGS) entry which is preliminary data.</text>
</comment>
<comment type="subcellular location">
    <subcellularLocation>
        <location evidence="1">Cell outer membrane</location>
        <topology evidence="1">Multi-pass membrane protein</topology>
    </subcellularLocation>
</comment>
<feature type="signal peptide" evidence="8">
    <location>
        <begin position="1"/>
        <end position="27"/>
    </location>
</feature>
<dbReference type="InterPro" id="IPR005017">
    <property type="entry name" value="OMPP1/FadL/TodX"/>
</dbReference>
<sequence length="436" mass="46190">MSHHLKTLAFAATSVAGVLATLGAAEAGGFALREQSAYGQGWSFAGSAAGGPGVSGMFWNPALVTNSMAKVTIDSSYSLVAPIVELEGVGNYPSILSPTPFFGESGDMGQDALVPATSGSIRLTDDLYLGLSLSGPFGLVTKPNPGWVGSYDSYSSRIFSINATPTIGYRINDWISIGAGIQFQYLKADLKNFLPVGLTNQLLDINAEDDLGIGFTAGVQLRPTPTTEVGIGFRSSVTHELDSDARLGAAPVLPFDTKLHTPEVVTLGVRQRIGDAFTVAGTVEWTNWSRLGTLRGEGPGAAYIPGAALPFEYDDGWFFSGGVEYQYSPEFSLRAGIGYEISPISDEDRSTRLPDSDRLWLSAGGSYNWSERLSFDLGYSFITALGDGDINRTVDVAGLGTRALFVGETDAVTHVVSVGIRYKFGNPEPAAVVAKY</sequence>
<evidence type="ECO:0000256" key="3">
    <source>
        <dbReference type="ARBA" id="ARBA00022452"/>
    </source>
</evidence>
<evidence type="ECO:0000313" key="9">
    <source>
        <dbReference type="EMBL" id="GGE42903.1"/>
    </source>
</evidence>
<keyword evidence="6" id="KW-0472">Membrane</keyword>
<gene>
    <name evidence="9" type="ORF">GCM10007276_20180</name>
</gene>
<evidence type="ECO:0000256" key="5">
    <source>
        <dbReference type="ARBA" id="ARBA00022729"/>
    </source>
</evidence>
<reference evidence="9" key="1">
    <citation type="journal article" date="2014" name="Int. J. Syst. Evol. Microbiol.">
        <title>Complete genome sequence of Corynebacterium casei LMG S-19264T (=DSM 44701T), isolated from a smear-ripened cheese.</title>
        <authorList>
            <consortium name="US DOE Joint Genome Institute (JGI-PGF)"/>
            <person name="Walter F."/>
            <person name="Albersmeier A."/>
            <person name="Kalinowski J."/>
            <person name="Ruckert C."/>
        </authorList>
    </citation>
    <scope>NUCLEOTIDE SEQUENCE</scope>
    <source>
        <strain evidence="9">CCM 7684</strain>
    </source>
</reference>
<evidence type="ECO:0000256" key="4">
    <source>
        <dbReference type="ARBA" id="ARBA00022692"/>
    </source>
</evidence>
<reference evidence="9" key="2">
    <citation type="submission" date="2020-09" db="EMBL/GenBank/DDBJ databases">
        <authorList>
            <person name="Sun Q."/>
            <person name="Sedlacek I."/>
        </authorList>
    </citation>
    <scope>NUCLEOTIDE SEQUENCE</scope>
    <source>
        <strain evidence="9">CCM 7684</strain>
    </source>
</reference>
<dbReference type="PANTHER" id="PTHR35093">
    <property type="entry name" value="OUTER MEMBRANE PROTEIN NMB0088-RELATED"/>
    <property type="match status" value="1"/>
</dbReference>
<keyword evidence="5 8" id="KW-0732">Signal</keyword>
<name>A0A8J2YHJ5_9RHOB</name>
<dbReference type="Proteomes" id="UP000602745">
    <property type="component" value="Unassembled WGS sequence"/>
</dbReference>
<dbReference type="SUPFAM" id="SSF56935">
    <property type="entry name" value="Porins"/>
    <property type="match status" value="1"/>
</dbReference>
<feature type="chain" id="PRO_5035279859" evidence="8">
    <location>
        <begin position="28"/>
        <end position="436"/>
    </location>
</feature>
<keyword evidence="10" id="KW-1185">Reference proteome</keyword>
<accession>A0A8J2YHJ5</accession>
<evidence type="ECO:0000256" key="2">
    <source>
        <dbReference type="ARBA" id="ARBA00008163"/>
    </source>
</evidence>
<proteinExistence type="inferred from homology"/>
<dbReference type="AlphaFoldDB" id="A0A8J2YHJ5"/>
<evidence type="ECO:0000256" key="6">
    <source>
        <dbReference type="ARBA" id="ARBA00023136"/>
    </source>
</evidence>
<protein>
    <submittedName>
        <fullName evidence="9">Fatty acid transporter</fullName>
    </submittedName>
</protein>
<dbReference type="EMBL" id="BMCP01000002">
    <property type="protein sequence ID" value="GGE42903.1"/>
    <property type="molecule type" value="Genomic_DNA"/>
</dbReference>
<dbReference type="GO" id="GO:0009279">
    <property type="term" value="C:cell outer membrane"/>
    <property type="evidence" value="ECO:0007669"/>
    <property type="project" value="UniProtKB-SubCell"/>
</dbReference>
<dbReference type="RefSeq" id="WP_188409595.1">
    <property type="nucleotide sequence ID" value="NZ_BMCP01000002.1"/>
</dbReference>
<comment type="similarity">
    <text evidence="2">Belongs to the OmpP1/FadL family.</text>
</comment>